<dbReference type="SMART" id="SM00880">
    <property type="entry name" value="CHAD"/>
    <property type="match status" value="1"/>
</dbReference>
<accession>A0A017HIN6</accession>
<dbReference type="PROSITE" id="PS51708">
    <property type="entry name" value="CHAD"/>
    <property type="match status" value="1"/>
</dbReference>
<dbReference type="RefSeq" id="WP_037284709.1">
    <property type="nucleotide sequence ID" value="NZ_KK088645.1"/>
</dbReference>
<comment type="caution">
    <text evidence="2">The sequence shown here is derived from an EMBL/GenBank/DDBJ whole genome shotgun (WGS) entry which is preliminary data.</text>
</comment>
<dbReference type="InterPro" id="IPR007899">
    <property type="entry name" value="CHAD_dom"/>
</dbReference>
<dbReference type="AlphaFoldDB" id="A0A017HIN6"/>
<evidence type="ECO:0000313" key="2">
    <source>
        <dbReference type="EMBL" id="EYD74003.1"/>
    </source>
</evidence>
<name>A0A017HIN6_9RHOB</name>
<sequence length="290" mass="32110">MPYAILPEDESVEAALRRIAREEAGLALSAVRGEGDLGPRVHEMRKVVKKLRGLLRLLRPVLPEAKAENARLRDAGRALSDLRDAAVQLSTLERLAGDMDGTRRARLLAPFQEAAAHHDASAEAAALPAFAEAMSDLLARSEGWTLRRDGWDALEPGLMATWDAARAALRQARKHPEPHHLHEWRKRAKDHWYHARLLQPIWPALMKPHVEAADTLGEMLGQVNDLAVLLGRLDAAPLDEGLRSEARDLATLRHAALMAEALPLGRRLLAGDAEALAARWGAWWKLRETT</sequence>
<evidence type="ECO:0000259" key="1">
    <source>
        <dbReference type="PROSITE" id="PS51708"/>
    </source>
</evidence>
<dbReference type="STRING" id="442562.Rumeso_04445"/>
<dbReference type="Proteomes" id="UP000019666">
    <property type="component" value="Unassembled WGS sequence"/>
</dbReference>
<organism evidence="2 3">
    <name type="scientific">Rubellimicrobium mesophilum DSM 19309</name>
    <dbReference type="NCBI Taxonomy" id="442562"/>
    <lineage>
        <taxon>Bacteria</taxon>
        <taxon>Pseudomonadati</taxon>
        <taxon>Pseudomonadota</taxon>
        <taxon>Alphaproteobacteria</taxon>
        <taxon>Rhodobacterales</taxon>
        <taxon>Roseobacteraceae</taxon>
        <taxon>Rubellimicrobium</taxon>
    </lineage>
</organism>
<dbReference type="HOGENOM" id="CLU_074535_0_0_5"/>
<evidence type="ECO:0000313" key="3">
    <source>
        <dbReference type="Proteomes" id="UP000019666"/>
    </source>
</evidence>
<dbReference type="Gene3D" id="1.40.20.10">
    <property type="entry name" value="CHAD domain"/>
    <property type="match status" value="1"/>
</dbReference>
<gene>
    <name evidence="2" type="ORF">Rumeso_04445</name>
</gene>
<feature type="domain" description="CHAD" evidence="1">
    <location>
        <begin position="9"/>
        <end position="281"/>
    </location>
</feature>
<proteinExistence type="predicted"/>
<dbReference type="Pfam" id="PF05235">
    <property type="entry name" value="CHAD"/>
    <property type="match status" value="1"/>
</dbReference>
<protein>
    <recommendedName>
        <fullName evidence="1">CHAD domain-containing protein</fullName>
    </recommendedName>
</protein>
<keyword evidence="3" id="KW-1185">Reference proteome</keyword>
<dbReference type="EMBL" id="AOSK01000125">
    <property type="protein sequence ID" value="EYD74003.1"/>
    <property type="molecule type" value="Genomic_DNA"/>
</dbReference>
<dbReference type="InterPro" id="IPR038186">
    <property type="entry name" value="CHAD_dom_sf"/>
</dbReference>
<dbReference type="PANTHER" id="PTHR39339:SF1">
    <property type="entry name" value="CHAD DOMAIN-CONTAINING PROTEIN"/>
    <property type="match status" value="1"/>
</dbReference>
<reference evidence="2 3" key="1">
    <citation type="submission" date="2013-02" db="EMBL/GenBank/DDBJ databases">
        <authorList>
            <person name="Fiebig A."/>
            <person name="Goeker M."/>
            <person name="Klenk H.-P.P."/>
        </authorList>
    </citation>
    <scope>NUCLEOTIDE SEQUENCE [LARGE SCALE GENOMIC DNA]</scope>
    <source>
        <strain evidence="2 3">DSM 19309</strain>
    </source>
</reference>
<dbReference type="PANTHER" id="PTHR39339">
    <property type="entry name" value="SLR1444 PROTEIN"/>
    <property type="match status" value="1"/>
</dbReference>